<evidence type="ECO:0000313" key="3">
    <source>
        <dbReference type="EMBL" id="KTD67865.1"/>
    </source>
</evidence>
<sequence length="109" mass="12464">MSRKNRIEALIEQELIPVYLSVEDESANHHVPENAQTHFKVTVVSSQFTDLSRIARHRLLNQLLKNEFELGLHALSMHLFAPEEWENKGKSVLNSPACKGGFNKENKDI</sequence>
<dbReference type="PANTHER" id="PTHR46229">
    <property type="entry name" value="BOLA TRANSCRIPTION REGULATOR"/>
    <property type="match status" value="1"/>
</dbReference>
<dbReference type="EMBL" id="LNYY01000019">
    <property type="protein sequence ID" value="KTD67865.1"/>
    <property type="molecule type" value="Genomic_DNA"/>
</dbReference>
<proteinExistence type="inferred from homology"/>
<reference evidence="3 4" key="1">
    <citation type="submission" date="2015-11" db="EMBL/GenBank/DDBJ databases">
        <title>Genomic analysis of 38 Legionella species identifies large and diverse effector repertoires.</title>
        <authorList>
            <person name="Burstein D."/>
            <person name="Amaro F."/>
            <person name="Zusman T."/>
            <person name="Lifshitz Z."/>
            <person name="Cohen O."/>
            <person name="Gilbert J.A."/>
            <person name="Pupko T."/>
            <person name="Shuman H.A."/>
            <person name="Segal G."/>
        </authorList>
    </citation>
    <scope>NUCLEOTIDE SEQUENCE [LARGE SCALE GENOMIC DNA]</scope>
    <source>
        <strain evidence="3 4">IMVS3376</strain>
    </source>
</reference>
<comment type="caution">
    <text evidence="3">The sequence shown here is derived from an EMBL/GenBank/DDBJ whole genome shotgun (WGS) entry which is preliminary data.</text>
</comment>
<dbReference type="Proteomes" id="UP000054926">
    <property type="component" value="Unassembled WGS sequence"/>
</dbReference>
<dbReference type="PIRSF" id="PIRSF003113">
    <property type="entry name" value="BolA"/>
    <property type="match status" value="1"/>
</dbReference>
<evidence type="ECO:0000313" key="4">
    <source>
        <dbReference type="Proteomes" id="UP000054926"/>
    </source>
</evidence>
<accession>A0A0W0ZFP8</accession>
<dbReference type="OrthoDB" id="9801469at2"/>
<name>A0A0W0ZFP8_9GAMM</name>
<dbReference type="InterPro" id="IPR036065">
    <property type="entry name" value="BolA-like_sf"/>
</dbReference>
<dbReference type="SUPFAM" id="SSF82657">
    <property type="entry name" value="BolA-like"/>
    <property type="match status" value="1"/>
</dbReference>
<organism evidence="3 4">
    <name type="scientific">Legionella steelei</name>
    <dbReference type="NCBI Taxonomy" id="947033"/>
    <lineage>
        <taxon>Bacteria</taxon>
        <taxon>Pseudomonadati</taxon>
        <taxon>Pseudomonadota</taxon>
        <taxon>Gammaproteobacteria</taxon>
        <taxon>Legionellales</taxon>
        <taxon>Legionellaceae</taxon>
        <taxon>Legionella</taxon>
    </lineage>
</organism>
<dbReference type="STRING" id="947033.Lste_1023"/>
<dbReference type="Gene3D" id="3.30.300.90">
    <property type="entry name" value="BolA-like"/>
    <property type="match status" value="1"/>
</dbReference>
<dbReference type="PATRIC" id="fig|947033.5.peg.1093"/>
<dbReference type="RefSeq" id="WP_058510007.1">
    <property type="nucleotide sequence ID" value="NZ_LNYY01000019.1"/>
</dbReference>
<gene>
    <name evidence="3" type="primary">bolA</name>
    <name evidence="3" type="ORF">Lste_1023</name>
</gene>
<dbReference type="AlphaFoldDB" id="A0A0W0ZFP8"/>
<dbReference type="InterPro" id="IPR002634">
    <property type="entry name" value="BolA"/>
</dbReference>
<dbReference type="InterPro" id="IPR050961">
    <property type="entry name" value="BolA/IbaG_stress_morph_reg"/>
</dbReference>
<protein>
    <submittedName>
        <fullName evidence="3">Regulator of penicillin binding proteins and beta lactamase transcription (Morphogene)</fullName>
    </submittedName>
</protein>
<keyword evidence="4" id="KW-1185">Reference proteome</keyword>
<evidence type="ECO:0000256" key="1">
    <source>
        <dbReference type="ARBA" id="ARBA00005578"/>
    </source>
</evidence>
<evidence type="ECO:0000256" key="2">
    <source>
        <dbReference type="RuleBase" id="RU003860"/>
    </source>
</evidence>
<dbReference type="PANTHER" id="PTHR46229:SF2">
    <property type="entry name" value="BOLA-LIKE PROTEIN 1"/>
    <property type="match status" value="1"/>
</dbReference>
<dbReference type="Pfam" id="PF01722">
    <property type="entry name" value="BolA"/>
    <property type="match status" value="1"/>
</dbReference>
<comment type="similarity">
    <text evidence="1 2">Belongs to the BolA/IbaG family.</text>
</comment>